<accession>A0ABC9B3Q9</accession>
<dbReference type="Proteomes" id="UP001497457">
    <property type="component" value="Chromosome 24b"/>
</dbReference>
<evidence type="ECO:0000259" key="1">
    <source>
        <dbReference type="Pfam" id="PF03478"/>
    </source>
</evidence>
<proteinExistence type="predicted"/>
<dbReference type="SUPFAM" id="SSF81383">
    <property type="entry name" value="F-box domain"/>
    <property type="match status" value="1"/>
</dbReference>
<dbReference type="Gene3D" id="1.20.1280.50">
    <property type="match status" value="1"/>
</dbReference>
<dbReference type="PANTHER" id="PTHR33110:SF111">
    <property type="entry name" value="DUF295 DOMAIN-CONTAINING PROTEIN"/>
    <property type="match status" value="1"/>
</dbReference>
<dbReference type="EMBL" id="OZ075134">
    <property type="protein sequence ID" value="CAL4991765.1"/>
    <property type="molecule type" value="Genomic_DNA"/>
</dbReference>
<sequence length="654" mass="73115">MEESAPPQPWQDIPLELAGLVVGRLPAHADRVRFAAVCTQWRAAAREVRPLPPPLPLLALPDVFTVYSPPLRQPFRLPAAAAGFSAACGSWLLFSSADGGCFLRNPFSNATVPLPALHRIRERYKSSGAQPIFTYETTGSTKLSVRRLLLCSPHPVAAYVVLGSCWDNDCTRVPYMAVCQPGAGSWWSVCMDDSLVSEGPIVPTLAAMAFHKGMLFAVERYRGRFYAVDIGVDQSTGDPWVSRFRRIIPGNIPTSSDPSTIIPHDNGIMETLFYLVESCGVLLLGMPGDHILFFENVDEDRSSSWYEERISSFSAYDKRVFFDNVDEDRSSSWYEEESIGSCSVYDMRDRKISAFLPLPLHSKHGMHLAPKHVWRRIRCRRRHSESHQNPRVVLASPPLLVAAQVRLRNRERADIAVCRPGRASSSSRWTVCLNEDDTVPLLGAMAFHGSKLFTTHLLRPDLYAIDVSVDGGGHPWVSQVRRVIAGDDTLVRLPSMIARGSLPYNVEMFYLVESRGGELLMVRREMQSVLTQQGKFVATGRNTFEVFMADLEESRWTAMATIGDEQLFVCGRQCRSLDVSPFSGIRGDLIVYFENDDEDCNNWYDEDSPCSCNVCDIRNGKVYTYLPRVSWKRGVVRAAWLFPEGGSSIKAATA</sequence>
<evidence type="ECO:0000313" key="2">
    <source>
        <dbReference type="EMBL" id="CAL4991765.1"/>
    </source>
</evidence>
<evidence type="ECO:0000313" key="3">
    <source>
        <dbReference type="Proteomes" id="UP001497457"/>
    </source>
</evidence>
<dbReference type="InterPro" id="IPR036047">
    <property type="entry name" value="F-box-like_dom_sf"/>
</dbReference>
<feature type="domain" description="KIB1-4 beta-propeller" evidence="1">
    <location>
        <begin position="74"/>
        <end position="285"/>
    </location>
</feature>
<gene>
    <name evidence="2" type="ORF">URODEC1_LOCUS60800</name>
</gene>
<organism evidence="2 3">
    <name type="scientific">Urochloa decumbens</name>
    <dbReference type="NCBI Taxonomy" id="240449"/>
    <lineage>
        <taxon>Eukaryota</taxon>
        <taxon>Viridiplantae</taxon>
        <taxon>Streptophyta</taxon>
        <taxon>Embryophyta</taxon>
        <taxon>Tracheophyta</taxon>
        <taxon>Spermatophyta</taxon>
        <taxon>Magnoliopsida</taxon>
        <taxon>Liliopsida</taxon>
        <taxon>Poales</taxon>
        <taxon>Poaceae</taxon>
        <taxon>PACMAD clade</taxon>
        <taxon>Panicoideae</taxon>
        <taxon>Panicodae</taxon>
        <taxon>Paniceae</taxon>
        <taxon>Melinidinae</taxon>
        <taxon>Urochloa</taxon>
    </lineage>
</organism>
<feature type="domain" description="KIB1-4 beta-propeller" evidence="1">
    <location>
        <begin position="359"/>
        <end position="597"/>
    </location>
</feature>
<dbReference type="InterPro" id="IPR005174">
    <property type="entry name" value="KIB1-4_b-propeller"/>
</dbReference>
<dbReference type="Pfam" id="PF03478">
    <property type="entry name" value="Beta-prop_KIB1-4"/>
    <property type="match status" value="2"/>
</dbReference>
<reference evidence="2" key="1">
    <citation type="submission" date="2024-10" db="EMBL/GenBank/DDBJ databases">
        <authorList>
            <person name="Ryan C."/>
        </authorList>
    </citation>
    <scope>NUCLEOTIDE SEQUENCE [LARGE SCALE GENOMIC DNA]</scope>
</reference>
<dbReference type="PANTHER" id="PTHR33110">
    <property type="entry name" value="F-BOX/KELCH-REPEAT PROTEIN-RELATED"/>
    <property type="match status" value="1"/>
</dbReference>
<name>A0ABC9B3Q9_9POAL</name>
<protein>
    <recommendedName>
        <fullName evidence="1">KIB1-4 beta-propeller domain-containing protein</fullName>
    </recommendedName>
</protein>
<keyword evidence="3" id="KW-1185">Reference proteome</keyword>
<dbReference type="AlphaFoldDB" id="A0ABC9B3Q9"/>